<dbReference type="PANTHER" id="PTHR21310">
    <property type="entry name" value="AMINOGLYCOSIDE PHOSPHOTRANSFERASE-RELATED-RELATED"/>
    <property type="match status" value="1"/>
</dbReference>
<dbReference type="GO" id="GO:0016740">
    <property type="term" value="F:transferase activity"/>
    <property type="evidence" value="ECO:0007669"/>
    <property type="project" value="UniProtKB-KW"/>
</dbReference>
<evidence type="ECO:0000259" key="1">
    <source>
        <dbReference type="Pfam" id="PF01636"/>
    </source>
</evidence>
<dbReference type="PANTHER" id="PTHR21310:SF37">
    <property type="entry name" value="AMINOGLYCOSIDE PHOSPHOTRANSFERASE DOMAIN-CONTAINING PROTEIN"/>
    <property type="match status" value="1"/>
</dbReference>
<protein>
    <submittedName>
        <fullName evidence="2">Phosphotransferase enzyme family protein</fullName>
    </submittedName>
</protein>
<dbReference type="OrthoDB" id="5412996at2759"/>
<evidence type="ECO:0000313" key="2">
    <source>
        <dbReference type="EMBL" id="KAF0323355.1"/>
    </source>
</evidence>
<evidence type="ECO:0000313" key="3">
    <source>
        <dbReference type="Proteomes" id="UP000434172"/>
    </source>
</evidence>
<dbReference type="InterPro" id="IPR011009">
    <property type="entry name" value="Kinase-like_dom_sf"/>
</dbReference>
<dbReference type="InterPro" id="IPR051678">
    <property type="entry name" value="AGP_Transferase"/>
</dbReference>
<dbReference type="EMBL" id="WOWK01000053">
    <property type="protein sequence ID" value="KAF0323355.1"/>
    <property type="molecule type" value="Genomic_DNA"/>
</dbReference>
<feature type="domain" description="Aminoglycoside phosphotransferase" evidence="1">
    <location>
        <begin position="64"/>
        <end position="304"/>
    </location>
</feature>
<accession>A0A8H3WBL1</accession>
<name>A0A8H3WBL1_9PEZI</name>
<gene>
    <name evidence="2" type="ORF">GQ607_009473</name>
</gene>
<dbReference type="Proteomes" id="UP000434172">
    <property type="component" value="Unassembled WGS sequence"/>
</dbReference>
<dbReference type="InterPro" id="IPR002575">
    <property type="entry name" value="Aminoglycoside_PTrfase"/>
</dbReference>
<dbReference type="AlphaFoldDB" id="A0A8H3WBL1"/>
<reference evidence="2 3" key="1">
    <citation type="submission" date="2019-12" db="EMBL/GenBank/DDBJ databases">
        <title>A genome sequence resource for the geographically widespread anthracnose pathogen Colletotrichum asianum.</title>
        <authorList>
            <person name="Meng Y."/>
        </authorList>
    </citation>
    <scope>NUCLEOTIDE SEQUENCE [LARGE SCALE GENOMIC DNA]</scope>
    <source>
        <strain evidence="2 3">ICMP 18580</strain>
    </source>
</reference>
<dbReference type="Gene3D" id="3.90.1200.10">
    <property type="match status" value="1"/>
</dbReference>
<dbReference type="Pfam" id="PF01636">
    <property type="entry name" value="APH"/>
    <property type="match status" value="1"/>
</dbReference>
<organism evidence="2 3">
    <name type="scientific">Colletotrichum asianum</name>
    <dbReference type="NCBI Taxonomy" id="702518"/>
    <lineage>
        <taxon>Eukaryota</taxon>
        <taxon>Fungi</taxon>
        <taxon>Dikarya</taxon>
        <taxon>Ascomycota</taxon>
        <taxon>Pezizomycotina</taxon>
        <taxon>Sordariomycetes</taxon>
        <taxon>Hypocreomycetidae</taxon>
        <taxon>Glomerellales</taxon>
        <taxon>Glomerellaceae</taxon>
        <taxon>Colletotrichum</taxon>
        <taxon>Colletotrichum gloeosporioides species complex</taxon>
    </lineage>
</organism>
<sequence length="472" mass="54353">MLTAPWDFIADKNVEDARSAFVRTVFHSLGDIVAFVDSKLGWNGDGEYDGCFAGSFNISICVRRGDTDERALIRFCSVTIHAPSRDKKVKNEVMTMGFLREKTIMPIPPIHTWGLAEESPQQIGPFIIMDRMRGCDLSEFLLKPTEDGEEEFILDPNVENRKLDIIYDQIAKFLLEISNLQFSKIGSISQDTPDGQWGVTGRPLTYDMNDAVTVGSCPENQFDLIKRNIAGADADTAWRQFVARRCFEKLMPSYGVIDDAGPFRVYCDDMRPSNMLVDPETLQVTAVLDFEITNALPAQYAYDVPWWLLLRRPIILLERMTMEEFLKLFIPRKDQFVQAVERVEAQSGMRTGNDRLSVRMRESWDSGRFWFNLASRYCFDIDEIYWEKLHSEGMGEAMLDPKTVKEKDRFINMKMDQFKQYLRERQSDARFSEWVSQPEPAFEPQSGNHTVTLLAIAFDMSVTFADPERHAY</sequence>
<keyword evidence="3" id="KW-1185">Reference proteome</keyword>
<dbReference type="SUPFAM" id="SSF56112">
    <property type="entry name" value="Protein kinase-like (PK-like)"/>
    <property type="match status" value="1"/>
</dbReference>
<comment type="caution">
    <text evidence="2">The sequence shown here is derived from an EMBL/GenBank/DDBJ whole genome shotgun (WGS) entry which is preliminary data.</text>
</comment>
<proteinExistence type="predicted"/>
<keyword evidence="2" id="KW-0808">Transferase</keyword>